<feature type="compositionally biased region" description="Low complexity" evidence="1">
    <location>
        <begin position="38"/>
        <end position="70"/>
    </location>
</feature>
<feature type="signal peptide" evidence="2">
    <location>
        <begin position="1"/>
        <end position="25"/>
    </location>
</feature>
<dbReference type="Proteomes" id="UP000824220">
    <property type="component" value="Unassembled WGS sequence"/>
</dbReference>
<proteinExistence type="predicted"/>
<protein>
    <recommendedName>
        <fullName evidence="5">Lipoprotein</fullName>
    </recommendedName>
</protein>
<evidence type="ECO:0008006" key="5">
    <source>
        <dbReference type="Google" id="ProtNLM"/>
    </source>
</evidence>
<comment type="caution">
    <text evidence="3">The sequence shown here is derived from an EMBL/GenBank/DDBJ whole genome shotgun (WGS) entry which is preliminary data.</text>
</comment>
<gene>
    <name evidence="3" type="ORF">H9800_09240</name>
</gene>
<name>A0A9D2KHJ3_9MICO</name>
<dbReference type="EMBL" id="DXAM01000132">
    <property type="protein sequence ID" value="HJA05025.1"/>
    <property type="molecule type" value="Genomic_DNA"/>
</dbReference>
<evidence type="ECO:0000313" key="3">
    <source>
        <dbReference type="EMBL" id="HJA05025.1"/>
    </source>
</evidence>
<feature type="region of interest" description="Disordered" evidence="1">
    <location>
        <begin position="28"/>
        <end position="77"/>
    </location>
</feature>
<feature type="chain" id="PRO_5038973182" description="Lipoprotein" evidence="2">
    <location>
        <begin position="26"/>
        <end position="217"/>
    </location>
</feature>
<organism evidence="3 4">
    <name type="scientific">Candidatus Microbacterium stercoravium</name>
    <dbReference type="NCBI Taxonomy" id="2838697"/>
    <lineage>
        <taxon>Bacteria</taxon>
        <taxon>Bacillati</taxon>
        <taxon>Actinomycetota</taxon>
        <taxon>Actinomycetes</taxon>
        <taxon>Micrococcales</taxon>
        <taxon>Microbacteriaceae</taxon>
        <taxon>Microbacterium</taxon>
    </lineage>
</organism>
<dbReference type="AlphaFoldDB" id="A0A9D2KHJ3"/>
<accession>A0A9D2KHJ3</accession>
<reference evidence="3" key="2">
    <citation type="submission" date="2021-04" db="EMBL/GenBank/DDBJ databases">
        <authorList>
            <person name="Gilroy R."/>
        </authorList>
    </citation>
    <scope>NUCLEOTIDE SEQUENCE</scope>
    <source>
        <strain evidence="3">ChiHjej8B7-3636</strain>
    </source>
</reference>
<keyword evidence="2" id="KW-0732">Signal</keyword>
<evidence type="ECO:0000313" key="4">
    <source>
        <dbReference type="Proteomes" id="UP000824220"/>
    </source>
</evidence>
<reference evidence="3" key="1">
    <citation type="journal article" date="2021" name="PeerJ">
        <title>Extensive microbial diversity within the chicken gut microbiome revealed by metagenomics and culture.</title>
        <authorList>
            <person name="Gilroy R."/>
            <person name="Ravi A."/>
            <person name="Getino M."/>
            <person name="Pursley I."/>
            <person name="Horton D.L."/>
            <person name="Alikhan N.F."/>
            <person name="Baker D."/>
            <person name="Gharbi K."/>
            <person name="Hall N."/>
            <person name="Watson M."/>
            <person name="Adriaenssens E.M."/>
            <person name="Foster-Nyarko E."/>
            <person name="Jarju S."/>
            <person name="Secka A."/>
            <person name="Antonio M."/>
            <person name="Oren A."/>
            <person name="Chaudhuri R.R."/>
            <person name="La Ragione R."/>
            <person name="Hildebrand F."/>
            <person name="Pallen M.J."/>
        </authorList>
    </citation>
    <scope>NUCLEOTIDE SEQUENCE</scope>
    <source>
        <strain evidence="3">ChiHjej8B7-3636</strain>
    </source>
</reference>
<evidence type="ECO:0000256" key="2">
    <source>
        <dbReference type="SAM" id="SignalP"/>
    </source>
</evidence>
<evidence type="ECO:0000256" key="1">
    <source>
        <dbReference type="SAM" id="MobiDB-lite"/>
    </source>
</evidence>
<sequence>MKTMTLRATGATAAACLALSLAACGEGLDEAPPFEQQSPASAEPSAEAPESPAAEPEPTAPEADPADPASWTISPNGAGPAVLGMPLSELAEITGLEITADERGADCSYVGGDDAGFHAVGSDDVVRTVALSSEVAGTVERVGEIRTEQDLIDILGDPTLEQWGAGGSPAWVLEDDDSAVLAVGSPYSDDEPVMFFVTDVAYETEDDGSVWWPLCYD</sequence>
<dbReference type="PROSITE" id="PS51257">
    <property type="entry name" value="PROKAR_LIPOPROTEIN"/>
    <property type="match status" value="1"/>
</dbReference>